<protein>
    <recommendedName>
        <fullName evidence="5">AIP/AIPL N-terminal FKBP-type PPIase domain-containing protein</fullName>
    </recommendedName>
</protein>
<dbReference type="InterPro" id="IPR046357">
    <property type="entry name" value="PPIase_dom_sf"/>
</dbReference>
<dbReference type="InterPro" id="IPR039663">
    <property type="entry name" value="AIP/AIPL1/TTC9"/>
</dbReference>
<reference evidence="8" key="1">
    <citation type="submission" date="2012-12" db="EMBL/GenBank/DDBJ databases">
        <authorList>
            <person name="Hellsten U."/>
            <person name="Grimwood J."/>
            <person name="Chapman J.A."/>
            <person name="Shapiro H."/>
            <person name="Aerts A."/>
            <person name="Otillar R.P."/>
            <person name="Terry A.Y."/>
            <person name="Boore J.L."/>
            <person name="Simakov O."/>
            <person name="Marletaz F."/>
            <person name="Cho S.-J."/>
            <person name="Edsinger-Gonzales E."/>
            <person name="Havlak P."/>
            <person name="Kuo D.-H."/>
            <person name="Larsson T."/>
            <person name="Lv J."/>
            <person name="Arendt D."/>
            <person name="Savage R."/>
            <person name="Osoegawa K."/>
            <person name="de Jong P."/>
            <person name="Lindberg D.R."/>
            <person name="Seaver E.C."/>
            <person name="Weisblat D.A."/>
            <person name="Putnam N.H."/>
            <person name="Grigoriev I.V."/>
            <person name="Rokhsar D.S."/>
        </authorList>
    </citation>
    <scope>NUCLEOTIDE SEQUENCE</scope>
    <source>
        <strain evidence="8">I ESC-2004</strain>
    </source>
</reference>
<keyword evidence="4" id="KW-0802">TPR repeat</keyword>
<dbReference type="FunFam" id="1.25.40.10:FF:000052">
    <property type="entry name" value="Aryl-hydrocarbon-interacting protein-like 1"/>
    <property type="match status" value="1"/>
</dbReference>
<dbReference type="Gene3D" id="3.10.50.40">
    <property type="match status" value="1"/>
</dbReference>
<organism evidence="6">
    <name type="scientific">Capitella teleta</name>
    <name type="common">Polychaete worm</name>
    <dbReference type="NCBI Taxonomy" id="283909"/>
    <lineage>
        <taxon>Eukaryota</taxon>
        <taxon>Metazoa</taxon>
        <taxon>Spiralia</taxon>
        <taxon>Lophotrochozoa</taxon>
        <taxon>Annelida</taxon>
        <taxon>Polychaeta</taxon>
        <taxon>Sedentaria</taxon>
        <taxon>Scolecida</taxon>
        <taxon>Capitellidae</taxon>
        <taxon>Capitella</taxon>
    </lineage>
</organism>
<comment type="subcellular location">
    <subcellularLocation>
        <location evidence="1">Cytoplasm</location>
    </subcellularLocation>
</comment>
<evidence type="ECO:0000256" key="1">
    <source>
        <dbReference type="ARBA" id="ARBA00004496"/>
    </source>
</evidence>
<dbReference type="EnsemblMetazoa" id="CapteT169118">
    <property type="protein sequence ID" value="CapteP169118"/>
    <property type="gene ID" value="CapteG169118"/>
</dbReference>
<dbReference type="OMA" id="SHCCGMM"/>
<gene>
    <name evidence="6" type="ORF">CAPTEDRAFT_169118</name>
</gene>
<evidence type="ECO:0000313" key="8">
    <source>
        <dbReference type="Proteomes" id="UP000014760"/>
    </source>
</evidence>
<dbReference type="EMBL" id="AMQN01000719">
    <property type="status" value="NOT_ANNOTATED_CDS"/>
    <property type="molecule type" value="Genomic_DNA"/>
</dbReference>
<accession>R7VBH2</accession>
<dbReference type="SUPFAM" id="SSF48452">
    <property type="entry name" value="TPR-like"/>
    <property type="match status" value="1"/>
</dbReference>
<dbReference type="EMBL" id="KB295062">
    <property type="protein sequence ID" value="ELU13651.1"/>
    <property type="molecule type" value="Genomic_DNA"/>
</dbReference>
<reference evidence="7" key="3">
    <citation type="submission" date="2015-06" db="UniProtKB">
        <authorList>
            <consortium name="EnsemblMetazoa"/>
        </authorList>
    </citation>
    <scope>IDENTIFICATION</scope>
</reference>
<dbReference type="FunCoup" id="R7VBH2">
    <property type="interactions" value="352"/>
</dbReference>
<dbReference type="GO" id="GO:0005737">
    <property type="term" value="C:cytoplasm"/>
    <property type="evidence" value="ECO:0007669"/>
    <property type="project" value="UniProtKB-SubCell"/>
</dbReference>
<feature type="domain" description="AIP/AIPL N-terminal FKBP-type PPIase" evidence="5">
    <location>
        <begin position="27"/>
        <end position="152"/>
    </location>
</feature>
<name>R7VBH2_CAPTE</name>
<dbReference type="SMART" id="SM00028">
    <property type="entry name" value="TPR"/>
    <property type="match status" value="2"/>
</dbReference>
<dbReference type="Pfam" id="PF23322">
    <property type="entry name" value="PPIase_AIP"/>
    <property type="match status" value="1"/>
</dbReference>
<evidence type="ECO:0000313" key="7">
    <source>
        <dbReference type="EnsemblMetazoa" id="CapteP169118"/>
    </source>
</evidence>
<dbReference type="SUPFAM" id="SSF54534">
    <property type="entry name" value="FKBP-like"/>
    <property type="match status" value="1"/>
</dbReference>
<proteinExistence type="predicted"/>
<dbReference type="OrthoDB" id="5829758at2759"/>
<dbReference type="Gene3D" id="1.25.40.10">
    <property type="entry name" value="Tetratricopeptide repeat domain"/>
    <property type="match status" value="1"/>
</dbReference>
<evidence type="ECO:0000256" key="4">
    <source>
        <dbReference type="ARBA" id="ARBA00022803"/>
    </source>
</evidence>
<keyword evidence="3" id="KW-0677">Repeat</keyword>
<keyword evidence="2" id="KW-0963">Cytoplasm</keyword>
<reference evidence="6 8" key="2">
    <citation type="journal article" date="2013" name="Nature">
        <title>Insights into bilaterian evolution from three spiralian genomes.</title>
        <authorList>
            <person name="Simakov O."/>
            <person name="Marletaz F."/>
            <person name="Cho S.J."/>
            <person name="Edsinger-Gonzales E."/>
            <person name="Havlak P."/>
            <person name="Hellsten U."/>
            <person name="Kuo D.H."/>
            <person name="Larsson T."/>
            <person name="Lv J."/>
            <person name="Arendt D."/>
            <person name="Savage R."/>
            <person name="Osoegawa K."/>
            <person name="de Jong P."/>
            <person name="Grimwood J."/>
            <person name="Chapman J.A."/>
            <person name="Shapiro H."/>
            <person name="Aerts A."/>
            <person name="Otillar R.P."/>
            <person name="Terry A.Y."/>
            <person name="Boore J.L."/>
            <person name="Grigoriev I.V."/>
            <person name="Lindberg D.R."/>
            <person name="Seaver E.C."/>
            <person name="Weisblat D.A."/>
            <person name="Putnam N.H."/>
            <person name="Rokhsar D.S."/>
        </authorList>
    </citation>
    <scope>NUCLEOTIDE SEQUENCE</scope>
    <source>
        <strain evidence="6 8">I ESC-2004</strain>
    </source>
</reference>
<dbReference type="InterPro" id="IPR019734">
    <property type="entry name" value="TPR_rpt"/>
</dbReference>
<dbReference type="PANTHER" id="PTHR11242:SF0">
    <property type="entry name" value="TPR_REGION DOMAIN-CONTAINING PROTEIN"/>
    <property type="match status" value="1"/>
</dbReference>
<evidence type="ECO:0000313" key="6">
    <source>
        <dbReference type="EMBL" id="ELU13651.1"/>
    </source>
</evidence>
<dbReference type="InterPro" id="IPR056277">
    <property type="entry name" value="PPIase_AIP"/>
</dbReference>
<dbReference type="STRING" id="283909.R7VBH2"/>
<dbReference type="Proteomes" id="UP000014760">
    <property type="component" value="Unassembled WGS sequence"/>
</dbReference>
<keyword evidence="8" id="KW-1185">Reference proteome</keyword>
<dbReference type="HOGENOM" id="CLU_052244_0_0_1"/>
<evidence type="ECO:0000256" key="3">
    <source>
        <dbReference type="ARBA" id="ARBA00022737"/>
    </source>
</evidence>
<dbReference type="AlphaFoldDB" id="R7VBH2"/>
<dbReference type="PANTHER" id="PTHR11242">
    <property type="entry name" value="ARYL HYDROCARBON RECEPTOR INTERACTING PROTEIN RELATED"/>
    <property type="match status" value="1"/>
</dbReference>
<dbReference type="GO" id="GO:0003755">
    <property type="term" value="F:peptidyl-prolyl cis-trans isomerase activity"/>
    <property type="evidence" value="ECO:0007669"/>
    <property type="project" value="InterPro"/>
</dbReference>
<sequence>MADIVYGVDNCGIQKKVLYAGKGPLPSYADGTKVKFHYLTRECHGEKQVVDDSKKDNKPLDLIIGKKFKLEVWEKCIKSMRRSEVASFTVDPILLGAYPIVAKSLREIRAGTATAPTHTCCGLALQDSGLGFADLDAFMKKPTELEFIFEMLEVEEPGEYKKEAWAMDETEKLMAIPRLKEEGNMLYVQKQYDAAADKYAEALGMLENLLLKEKPHDDAWNELDAKKIPFLLNYSQCKLYSKDYYAVIEHTSEVLKKEPDNVKALFRRGKAHVGAWNPGEAKEDFKRVKQLDPSMAKACVKEIQNIESLQQQKDNEDRSLLEGKMFK</sequence>
<evidence type="ECO:0000256" key="2">
    <source>
        <dbReference type="ARBA" id="ARBA00022490"/>
    </source>
</evidence>
<dbReference type="InterPro" id="IPR011990">
    <property type="entry name" value="TPR-like_helical_dom_sf"/>
</dbReference>
<evidence type="ECO:0000259" key="5">
    <source>
        <dbReference type="Pfam" id="PF23322"/>
    </source>
</evidence>